<feature type="compositionally biased region" description="Basic and acidic residues" evidence="8">
    <location>
        <begin position="1002"/>
        <end position="1013"/>
    </location>
</feature>
<sequence length="1229" mass="144324">MTKNKNKSESKTEQKDPKNETKSQDSNDKKTKVDFKNLSISEEFALIEESKKKHEELIENESWCLINFSWYKQWVEYIEQKDQEDVENLKYPKPGKIDNSPLFENNQLKRDLKENEDYTLVHKETSKLFQEIYGGMEKISKKVIKIGKKKHQKIVEIYNLTFYIHCLEDGNLKKKATVHLSRSLKHLDLFDLIANTWKVPIKKVRIYILNQGKIGKEIKNKKKFLYSSRLEDFEKVFFEIKGYKEPPRVSKKKKKNKSSSSDNDHDHDHDPDSDPQQTKFSVLKVWKKKSQQKNQLNKYSGLVGLNNLGNTCFMNSSLQCLLNTIVIRDYFLTNKYSKEINKKNKIGMGGKLAKAFAELEQNYWTTRSSSISPRNLKFVIGRFASQFMGFSQQDSHELLSFLLDGLHEDLNRIKKKPYIQDIDGKNCKDLPKLARDSWKNYKKRNDSFIVDHFQGLLRNRLECPKCKTVSYKFDPCRYLSVPLPSSLEFSLAVTLIPVNKQKKMLKYYITIQKTLGLDGVLTELSTLTGIETNRLCLAEIYNNNIYKIFTSNNAFFKISKKDIIVAFEFPETPKDKKDSKDIKDTKDSKDTKNTKNKKDTKNTKNKEDDEDKEDKEDKEELYYVPMNYQIMKFNKFRCAGIPELFRFPLKSKMNYESFYSLCTERLFNCIPELLEKTEKLEKELSKKSNQSDKSDLNSESSKNGKEKTEEDTGEGSESGKGEGSESGMEKGNKKKKEKKADKEKKNNKKLSKEEKAIIKQGFQLNELYPLFRIVTIHKRKRKAQTITLLDENSEISIKDNIRIYLRFNPYLLQKFPKILDPLSEIEPHSSLKKYQKSLKKGKFSSQTSLSKCIDCFLTTEKLSKENTWYCSDCKEHVQAWKKFDIWELPNVLIIQLKRFTQSRYSRRKIDKYVEFPEILDMCDYLIGPNKNSKKYKYKLYAVSNHYGGVGGGHYTAFGKSHSTQKWYSYNDSRCSRVNGSDAVKTSAAYVLFYQKINPQENNNEKDEESKKNENGNGNGKGKGVEKDKDKKTEKKNQKNDKDKKKEKKKKDKKKEKDNQEKENKNKKDEGSNNKKKKKDEKGNEKSEKDKDKKTEKNDQKNDKEKKKEKKKKDKTKEKDNQDEENKNKKDEGSNNEKDEESKKDEKENEKSEKDKDKKTEKNDQKDDKEKKKEKKKKDKKKEKDNQEEETKSKKDDKKMKEENEKKGKEQEKDDDKDNNSDEEENEANK</sequence>
<feature type="compositionally biased region" description="Acidic residues" evidence="8">
    <location>
        <begin position="608"/>
        <end position="617"/>
    </location>
</feature>
<dbReference type="Pfam" id="PF00443">
    <property type="entry name" value="UCH"/>
    <property type="match status" value="1"/>
</dbReference>
<evidence type="ECO:0000256" key="8">
    <source>
        <dbReference type="SAM" id="MobiDB-lite"/>
    </source>
</evidence>
<organism evidence="11 12">
    <name type="scientific">Anaeramoeba flamelloides</name>
    <dbReference type="NCBI Taxonomy" id="1746091"/>
    <lineage>
        <taxon>Eukaryota</taxon>
        <taxon>Metamonada</taxon>
        <taxon>Anaeramoebidae</taxon>
        <taxon>Anaeramoeba</taxon>
    </lineage>
</organism>
<dbReference type="PANTHER" id="PTHR21646">
    <property type="entry name" value="UBIQUITIN CARBOXYL-TERMINAL HYDROLASE"/>
    <property type="match status" value="1"/>
</dbReference>
<dbReference type="SUPFAM" id="SSF54001">
    <property type="entry name" value="Cysteine proteinases"/>
    <property type="match status" value="1"/>
</dbReference>
<evidence type="ECO:0000256" key="5">
    <source>
        <dbReference type="ARBA" id="ARBA00022786"/>
    </source>
</evidence>
<evidence type="ECO:0000256" key="3">
    <source>
        <dbReference type="ARBA" id="ARBA00012759"/>
    </source>
</evidence>
<feature type="compositionally biased region" description="Basic and acidic residues" evidence="8">
    <location>
        <begin position="1114"/>
        <end position="1170"/>
    </location>
</feature>
<evidence type="ECO:0000313" key="12">
    <source>
        <dbReference type="Proteomes" id="UP001150062"/>
    </source>
</evidence>
<dbReference type="PANTHER" id="PTHR21646:SF24">
    <property type="entry name" value="UBIQUITIN CARBOXYL-TERMINAL HYDROLASE"/>
    <property type="match status" value="1"/>
</dbReference>
<evidence type="ECO:0000259" key="10">
    <source>
        <dbReference type="PROSITE" id="PS51283"/>
    </source>
</evidence>
<dbReference type="InterPro" id="IPR035927">
    <property type="entry name" value="DUSP-like_sf"/>
</dbReference>
<dbReference type="SMART" id="SM00695">
    <property type="entry name" value="DUSP"/>
    <property type="match status" value="1"/>
</dbReference>
<reference evidence="11" key="1">
    <citation type="submission" date="2022-08" db="EMBL/GenBank/DDBJ databases">
        <title>Novel sulfate-reducing endosymbionts in the free-living metamonad Anaeramoeba.</title>
        <authorList>
            <person name="Jerlstrom-Hultqvist J."/>
            <person name="Cepicka I."/>
            <person name="Gallot-Lavallee L."/>
            <person name="Salas-Leiva D."/>
            <person name="Curtis B.A."/>
            <person name="Zahonova K."/>
            <person name="Pipaliya S."/>
            <person name="Dacks J."/>
            <person name="Roger A.J."/>
        </authorList>
    </citation>
    <scope>NUCLEOTIDE SEQUENCE</scope>
    <source>
        <strain evidence="11">Schooner1</strain>
    </source>
</reference>
<feature type="compositionally biased region" description="Basic and acidic residues" evidence="8">
    <location>
        <begin position="1079"/>
        <end position="1105"/>
    </location>
</feature>
<dbReference type="InterPro" id="IPR028889">
    <property type="entry name" value="USP"/>
</dbReference>
<keyword evidence="12" id="KW-1185">Reference proteome</keyword>
<dbReference type="InterPro" id="IPR018200">
    <property type="entry name" value="USP_CS"/>
</dbReference>
<dbReference type="Proteomes" id="UP001150062">
    <property type="component" value="Unassembled WGS sequence"/>
</dbReference>
<dbReference type="InterPro" id="IPR001394">
    <property type="entry name" value="Peptidase_C19_UCH"/>
</dbReference>
<feature type="compositionally biased region" description="Basic and acidic residues" evidence="8">
    <location>
        <begin position="684"/>
        <end position="710"/>
    </location>
</feature>
<dbReference type="SUPFAM" id="SSF143791">
    <property type="entry name" value="DUSP-like"/>
    <property type="match status" value="1"/>
</dbReference>
<feature type="domain" description="USP" evidence="9">
    <location>
        <begin position="303"/>
        <end position="996"/>
    </location>
</feature>
<dbReference type="GO" id="GO:0016787">
    <property type="term" value="F:hydrolase activity"/>
    <property type="evidence" value="ECO:0007669"/>
    <property type="project" value="UniProtKB-KW"/>
</dbReference>
<feature type="compositionally biased region" description="Basic and acidic residues" evidence="8">
    <location>
        <begin position="738"/>
        <end position="752"/>
    </location>
</feature>
<accession>A0ABQ8XUT5</accession>
<keyword evidence="7" id="KW-0788">Thiol protease</keyword>
<comment type="caution">
    <text evidence="11">The sequence shown here is derived from an EMBL/GenBank/DDBJ whole genome shotgun (WGS) entry which is preliminary data.</text>
</comment>
<evidence type="ECO:0000256" key="4">
    <source>
        <dbReference type="ARBA" id="ARBA00022670"/>
    </source>
</evidence>
<feature type="compositionally biased region" description="Basic and acidic residues" evidence="8">
    <location>
        <begin position="1181"/>
        <end position="1219"/>
    </location>
</feature>
<evidence type="ECO:0000256" key="1">
    <source>
        <dbReference type="ARBA" id="ARBA00000707"/>
    </source>
</evidence>
<feature type="compositionally biased region" description="Basic and acidic residues" evidence="8">
    <location>
        <begin position="1054"/>
        <end position="1072"/>
    </location>
</feature>
<comment type="similarity">
    <text evidence="2">Belongs to the peptidase C19 family.</text>
</comment>
<comment type="catalytic activity">
    <reaction evidence="1">
        <text>Thiol-dependent hydrolysis of ester, thioester, amide, peptide and isopeptide bonds formed by the C-terminal Gly of ubiquitin (a 76-residue protein attached to proteins as an intracellular targeting signal).</text>
        <dbReference type="EC" id="3.4.19.12"/>
    </reaction>
</comment>
<dbReference type="Pfam" id="PF06337">
    <property type="entry name" value="DUSP"/>
    <property type="match status" value="1"/>
</dbReference>
<protein>
    <recommendedName>
        <fullName evidence="3">ubiquitinyl hydrolase 1</fullName>
        <ecNumber evidence="3">3.4.19.12</ecNumber>
    </recommendedName>
</protein>
<dbReference type="Gene3D" id="3.30.2230.10">
    <property type="entry name" value="DUSP-like"/>
    <property type="match status" value="1"/>
</dbReference>
<feature type="compositionally biased region" description="Basic and acidic residues" evidence="8">
    <location>
        <begin position="573"/>
        <end position="607"/>
    </location>
</feature>
<feature type="compositionally biased region" description="Basic and acidic residues" evidence="8">
    <location>
        <begin position="262"/>
        <end position="272"/>
    </location>
</feature>
<feature type="compositionally biased region" description="Acidic residues" evidence="8">
    <location>
        <begin position="1220"/>
        <end position="1229"/>
    </location>
</feature>
<feature type="region of interest" description="Disordered" evidence="8">
    <location>
        <begin position="998"/>
        <end position="1229"/>
    </location>
</feature>
<dbReference type="InterPro" id="IPR006615">
    <property type="entry name" value="Pept_C19_DUSP"/>
</dbReference>
<dbReference type="EC" id="3.4.19.12" evidence="3"/>
<dbReference type="PROSITE" id="PS51283">
    <property type="entry name" value="DUSP"/>
    <property type="match status" value="1"/>
</dbReference>
<feature type="region of interest" description="Disordered" evidence="8">
    <location>
        <begin position="1"/>
        <end position="32"/>
    </location>
</feature>
<feature type="compositionally biased region" description="Basic residues" evidence="8">
    <location>
        <begin position="1171"/>
        <end position="1180"/>
    </location>
</feature>
<dbReference type="PROSITE" id="PS50235">
    <property type="entry name" value="USP_3"/>
    <property type="match status" value="1"/>
</dbReference>
<dbReference type="PROSITE" id="PS00973">
    <property type="entry name" value="USP_2"/>
    <property type="match status" value="1"/>
</dbReference>
<dbReference type="InterPro" id="IPR050185">
    <property type="entry name" value="Ub_carboxyl-term_hydrolase"/>
</dbReference>
<feature type="region of interest" description="Disordered" evidence="8">
    <location>
        <begin position="684"/>
        <end position="752"/>
    </location>
</feature>
<dbReference type="EMBL" id="JAOAOG010000264">
    <property type="protein sequence ID" value="KAJ6235139.1"/>
    <property type="molecule type" value="Genomic_DNA"/>
</dbReference>
<evidence type="ECO:0000256" key="7">
    <source>
        <dbReference type="ARBA" id="ARBA00022807"/>
    </source>
</evidence>
<keyword evidence="5" id="KW-0833">Ubl conjugation pathway</keyword>
<feature type="region of interest" description="Disordered" evidence="8">
    <location>
        <begin position="248"/>
        <end position="277"/>
    </location>
</feature>
<feature type="region of interest" description="Disordered" evidence="8">
    <location>
        <begin position="573"/>
        <end position="617"/>
    </location>
</feature>
<name>A0ABQ8XUT5_9EUKA</name>
<evidence type="ECO:0000313" key="11">
    <source>
        <dbReference type="EMBL" id="KAJ6235139.1"/>
    </source>
</evidence>
<evidence type="ECO:0000256" key="6">
    <source>
        <dbReference type="ARBA" id="ARBA00022801"/>
    </source>
</evidence>
<gene>
    <name evidence="11" type="ORF">M0813_03822</name>
</gene>
<feature type="compositionally biased region" description="Basic and acidic residues" evidence="8">
    <location>
        <begin position="1022"/>
        <end position="1043"/>
    </location>
</feature>
<feature type="compositionally biased region" description="Basic and acidic residues" evidence="8">
    <location>
        <begin position="717"/>
        <end position="731"/>
    </location>
</feature>
<dbReference type="PROSITE" id="PS00972">
    <property type="entry name" value="USP_1"/>
    <property type="match status" value="1"/>
</dbReference>
<dbReference type="InterPro" id="IPR038765">
    <property type="entry name" value="Papain-like_cys_pep_sf"/>
</dbReference>
<evidence type="ECO:0000256" key="2">
    <source>
        <dbReference type="ARBA" id="ARBA00009085"/>
    </source>
</evidence>
<proteinExistence type="inferred from homology"/>
<evidence type="ECO:0000259" key="9">
    <source>
        <dbReference type="PROSITE" id="PS50235"/>
    </source>
</evidence>
<feature type="domain" description="DUSP" evidence="10">
    <location>
        <begin position="38"/>
        <end position="144"/>
    </location>
</feature>
<feature type="compositionally biased region" description="Basic residues" evidence="8">
    <location>
        <begin position="1044"/>
        <end position="1053"/>
    </location>
</feature>
<keyword evidence="4" id="KW-0645">Protease</keyword>
<dbReference type="Gene3D" id="3.90.70.10">
    <property type="entry name" value="Cysteine proteinases"/>
    <property type="match status" value="2"/>
</dbReference>
<keyword evidence="6 11" id="KW-0378">Hydrolase</keyword>